<dbReference type="KEGG" id="pavi:110767460"/>
<sequence length="781" mass="87749">LVRVLAWELQRRESEEMKEAVALAIDKDRGSEYAIKWIAEHLLTRPGQSLTLVHVKQPTAAPALPNKSKSGELPREVAKMNKYQVDAEAKDLFLPFRCFCTKKAIHWNEVILENADISKALINYVTANSIEILVLGAPSRNAFGFLRFKTRDIPSTVSKGAPDFCTVYVIGRGKITHTRPATGRLTPKPPLHNQIQQQPSQVYGSNDTQHMLHNLQSRESEITQSSTRSQLNNIKLKPPLTRAIPITDKSYEAFPESDRLSVSSERPSTDLMSNFPSMASRMTYQSSISSELDNRSSTSSHSGIKFIDMSSGRNEFSLSSIESGRSWSSTSRDEMENEMRRLRLELKQTMEMYSMACKEAVTAKHKEKEFHQWKLKGECRIEEARQAEESAFALAQKEKLKSRAAIEAAKAAERIAQLETEKRRKAEIKALRKDEGRKNSLDGLRYRKYTIEDIEAATNEFSPARKIGEGGYGPVFRGELDHTPVAIKVLRPDAARGRSQFQKEVEVLSCIRHPNMVLLVGACPEFGCLVYEYMAKGSLEDRLFQRGNTPVIPWQLRFRIAAEIGTGLLFLHQTKPEPVVHRDLKPGNILLDHNYVSKISDVGLARLVPASVANCVSQYRVTSMAGTFCYIDPEYQTTGMLGTKSDIFSLGVLLLQLITARPPMGLAHLVEEAIENGTFTEMLDPAVSDWPVEEAFKFAKLALQCTEMRRKDRPDLAKVVLPELNRLREIAEDCMNPFMLGGNGALSPIHDVMSDRHLSEYGYDSPRSPSSTSSYAGRSYR</sequence>
<keyword evidence="8 9" id="KW-0175">Coiled coil</keyword>
<evidence type="ECO:0000256" key="8">
    <source>
        <dbReference type="ARBA" id="ARBA00023054"/>
    </source>
</evidence>
<dbReference type="Proteomes" id="UP000515124">
    <property type="component" value="Unplaced"/>
</dbReference>
<dbReference type="AlphaFoldDB" id="A0A6P5THZ6"/>
<evidence type="ECO:0000256" key="4">
    <source>
        <dbReference type="ARBA" id="ARBA00022679"/>
    </source>
</evidence>
<evidence type="ECO:0000259" key="11">
    <source>
        <dbReference type="PROSITE" id="PS50011"/>
    </source>
</evidence>
<dbReference type="InterPro" id="IPR011009">
    <property type="entry name" value="Kinase-like_dom_sf"/>
</dbReference>
<dbReference type="RefSeq" id="XP_021826696.1">
    <property type="nucleotide sequence ID" value="XM_021971004.1"/>
</dbReference>
<reference evidence="13" key="1">
    <citation type="submission" date="2025-08" db="UniProtKB">
        <authorList>
            <consortium name="RefSeq"/>
        </authorList>
    </citation>
    <scope>IDENTIFICATION</scope>
</reference>
<gene>
    <name evidence="13" type="primary">LOC110767460</name>
</gene>
<dbReference type="FunFam" id="3.30.200.20:FF:000162">
    <property type="entry name" value="Adenine nucleotide alpha hydrolase-like domain kinase"/>
    <property type="match status" value="1"/>
</dbReference>
<dbReference type="CDD" id="cd01989">
    <property type="entry name" value="USP_STK_Ubox_N"/>
    <property type="match status" value="1"/>
</dbReference>
<keyword evidence="12" id="KW-1185">Reference proteome</keyword>
<dbReference type="Gene3D" id="3.30.200.20">
    <property type="entry name" value="Phosphorylase Kinase, domain 1"/>
    <property type="match status" value="1"/>
</dbReference>
<comment type="catalytic activity">
    <reaction evidence="1">
        <text>S-ubiquitinyl-[E2 ubiquitin-conjugating enzyme]-L-cysteine + [acceptor protein]-L-lysine = [E2 ubiquitin-conjugating enzyme]-L-cysteine + N(6)-ubiquitinyl-[acceptor protein]-L-lysine.</text>
        <dbReference type="EC" id="2.3.2.27"/>
    </reaction>
</comment>
<keyword evidence="6" id="KW-0833">Ubl conjugation pathway</keyword>
<comment type="pathway">
    <text evidence="2">Protein modification; protein ubiquitination.</text>
</comment>
<feature type="coiled-coil region" evidence="9">
    <location>
        <begin position="401"/>
        <end position="428"/>
    </location>
</feature>
<dbReference type="PANTHER" id="PTHR45647">
    <property type="entry name" value="OS02G0152300 PROTEIN"/>
    <property type="match status" value="1"/>
</dbReference>
<proteinExistence type="predicted"/>
<dbReference type="SUPFAM" id="SSF52402">
    <property type="entry name" value="Adenine nucleotide alpha hydrolases-like"/>
    <property type="match status" value="1"/>
</dbReference>
<feature type="domain" description="Protein kinase" evidence="11">
    <location>
        <begin position="461"/>
        <end position="739"/>
    </location>
</feature>
<dbReference type="PROSITE" id="PS50011">
    <property type="entry name" value="PROTEIN_KINASE_DOM"/>
    <property type="match status" value="1"/>
</dbReference>
<dbReference type="InterPro" id="IPR014729">
    <property type="entry name" value="Rossmann-like_a/b/a_fold"/>
</dbReference>
<evidence type="ECO:0000256" key="1">
    <source>
        <dbReference type="ARBA" id="ARBA00000900"/>
    </source>
</evidence>
<dbReference type="GO" id="GO:0005524">
    <property type="term" value="F:ATP binding"/>
    <property type="evidence" value="ECO:0007669"/>
    <property type="project" value="UniProtKB-KW"/>
</dbReference>
<organism evidence="12 13">
    <name type="scientific">Prunus avium</name>
    <name type="common">Cherry</name>
    <name type="synonym">Cerasus avium</name>
    <dbReference type="NCBI Taxonomy" id="42229"/>
    <lineage>
        <taxon>Eukaryota</taxon>
        <taxon>Viridiplantae</taxon>
        <taxon>Streptophyta</taxon>
        <taxon>Embryophyta</taxon>
        <taxon>Tracheophyta</taxon>
        <taxon>Spermatophyta</taxon>
        <taxon>Magnoliopsida</taxon>
        <taxon>eudicotyledons</taxon>
        <taxon>Gunneridae</taxon>
        <taxon>Pentapetalae</taxon>
        <taxon>rosids</taxon>
        <taxon>fabids</taxon>
        <taxon>Rosales</taxon>
        <taxon>Rosaceae</taxon>
        <taxon>Amygdaloideae</taxon>
        <taxon>Amygdaleae</taxon>
        <taxon>Prunus</taxon>
    </lineage>
</organism>
<dbReference type="Gene3D" id="1.10.510.10">
    <property type="entry name" value="Transferase(Phosphotransferase) domain 1"/>
    <property type="match status" value="1"/>
</dbReference>
<dbReference type="InterPro" id="IPR006016">
    <property type="entry name" value="UspA"/>
</dbReference>
<dbReference type="InterPro" id="IPR008271">
    <property type="entry name" value="Ser/Thr_kinase_AS"/>
</dbReference>
<evidence type="ECO:0000256" key="7">
    <source>
        <dbReference type="ARBA" id="ARBA00022840"/>
    </source>
</evidence>
<evidence type="ECO:0000313" key="13">
    <source>
        <dbReference type="RefSeq" id="XP_021826696.1"/>
    </source>
</evidence>
<feature type="region of interest" description="Disordered" evidence="10">
    <location>
        <begin position="760"/>
        <end position="781"/>
    </location>
</feature>
<dbReference type="PANTHER" id="PTHR45647:SF146">
    <property type="entry name" value="U-BOX DOMAIN-CONTAINING PROTEIN 35-LIKE"/>
    <property type="match status" value="1"/>
</dbReference>
<accession>A0A6P5THZ6</accession>
<evidence type="ECO:0000313" key="12">
    <source>
        <dbReference type="Proteomes" id="UP000515124"/>
    </source>
</evidence>
<dbReference type="GO" id="GO:0061630">
    <property type="term" value="F:ubiquitin protein ligase activity"/>
    <property type="evidence" value="ECO:0007669"/>
    <property type="project" value="UniProtKB-EC"/>
</dbReference>
<name>A0A6P5THZ6_PRUAV</name>
<feature type="region of interest" description="Disordered" evidence="10">
    <location>
        <begin position="286"/>
        <end position="306"/>
    </location>
</feature>
<evidence type="ECO:0000256" key="3">
    <source>
        <dbReference type="ARBA" id="ARBA00012483"/>
    </source>
</evidence>
<dbReference type="InterPro" id="IPR051348">
    <property type="entry name" value="U-box_ubiquitin_ligases"/>
</dbReference>
<keyword evidence="5" id="KW-0547">Nucleotide-binding</keyword>
<protein>
    <recommendedName>
        <fullName evidence="3">RING-type E3 ubiquitin transferase</fullName>
        <ecNumber evidence="3">2.3.2.27</ecNumber>
    </recommendedName>
</protein>
<evidence type="ECO:0000256" key="10">
    <source>
        <dbReference type="SAM" id="MobiDB-lite"/>
    </source>
</evidence>
<dbReference type="FunFam" id="1.10.510.10:FF:000498">
    <property type="entry name" value="U-box domain-containing protein 51"/>
    <property type="match status" value="1"/>
</dbReference>
<dbReference type="Pfam" id="PF00582">
    <property type="entry name" value="Usp"/>
    <property type="match status" value="1"/>
</dbReference>
<feature type="non-terminal residue" evidence="13">
    <location>
        <position position="1"/>
    </location>
</feature>
<dbReference type="InterPro" id="IPR000719">
    <property type="entry name" value="Prot_kinase_dom"/>
</dbReference>
<evidence type="ECO:0000256" key="9">
    <source>
        <dbReference type="SAM" id="Coils"/>
    </source>
</evidence>
<dbReference type="SMART" id="SM00220">
    <property type="entry name" value="S_TKc"/>
    <property type="match status" value="1"/>
</dbReference>
<feature type="compositionally biased region" description="Low complexity" evidence="10">
    <location>
        <begin position="763"/>
        <end position="781"/>
    </location>
</feature>
<dbReference type="Gene3D" id="3.40.50.620">
    <property type="entry name" value="HUPs"/>
    <property type="match status" value="1"/>
</dbReference>
<keyword evidence="7" id="KW-0067">ATP-binding</keyword>
<dbReference type="GO" id="GO:0004672">
    <property type="term" value="F:protein kinase activity"/>
    <property type="evidence" value="ECO:0007669"/>
    <property type="project" value="InterPro"/>
</dbReference>
<dbReference type="EC" id="2.3.2.27" evidence="3"/>
<evidence type="ECO:0000256" key="6">
    <source>
        <dbReference type="ARBA" id="ARBA00022786"/>
    </source>
</evidence>
<dbReference type="Pfam" id="PF00069">
    <property type="entry name" value="Pkinase"/>
    <property type="match status" value="1"/>
</dbReference>
<dbReference type="PROSITE" id="PS00108">
    <property type="entry name" value="PROTEIN_KINASE_ST"/>
    <property type="match status" value="1"/>
</dbReference>
<dbReference type="GeneID" id="110767460"/>
<keyword evidence="4" id="KW-0808">Transferase</keyword>
<dbReference type="SUPFAM" id="SSF56112">
    <property type="entry name" value="Protein kinase-like (PK-like)"/>
    <property type="match status" value="1"/>
</dbReference>
<evidence type="ECO:0000256" key="2">
    <source>
        <dbReference type="ARBA" id="ARBA00004906"/>
    </source>
</evidence>
<feature type="compositionally biased region" description="Polar residues" evidence="10">
    <location>
        <begin position="286"/>
        <end position="302"/>
    </location>
</feature>
<evidence type="ECO:0000256" key="5">
    <source>
        <dbReference type="ARBA" id="ARBA00022741"/>
    </source>
</evidence>